<dbReference type="EMBL" id="CM055101">
    <property type="protein sequence ID" value="KAJ7541982.1"/>
    <property type="molecule type" value="Genomic_DNA"/>
</dbReference>
<proteinExistence type="predicted"/>
<name>A0ACC2CJW1_DIPCM</name>
<keyword evidence="2" id="KW-1185">Reference proteome</keyword>
<evidence type="ECO:0000313" key="1">
    <source>
        <dbReference type="EMBL" id="KAJ7541982.1"/>
    </source>
</evidence>
<protein>
    <submittedName>
        <fullName evidence="1">Uncharacterized protein</fullName>
    </submittedName>
</protein>
<dbReference type="Proteomes" id="UP001162992">
    <property type="component" value="Chromosome 10"/>
</dbReference>
<gene>
    <name evidence="1" type="ORF">O6H91_10G084200</name>
</gene>
<organism evidence="1 2">
    <name type="scientific">Diphasiastrum complanatum</name>
    <name type="common">Issler's clubmoss</name>
    <name type="synonym">Lycopodium complanatum</name>
    <dbReference type="NCBI Taxonomy" id="34168"/>
    <lineage>
        <taxon>Eukaryota</taxon>
        <taxon>Viridiplantae</taxon>
        <taxon>Streptophyta</taxon>
        <taxon>Embryophyta</taxon>
        <taxon>Tracheophyta</taxon>
        <taxon>Lycopodiopsida</taxon>
        <taxon>Lycopodiales</taxon>
        <taxon>Lycopodiaceae</taxon>
        <taxon>Lycopodioideae</taxon>
        <taxon>Diphasiastrum</taxon>
    </lineage>
</organism>
<reference evidence="2" key="1">
    <citation type="journal article" date="2024" name="Proc. Natl. Acad. Sci. U.S.A.">
        <title>Extraordinary preservation of gene collinearity over three hundred million years revealed in homosporous lycophytes.</title>
        <authorList>
            <person name="Li C."/>
            <person name="Wickell D."/>
            <person name="Kuo L.Y."/>
            <person name="Chen X."/>
            <person name="Nie B."/>
            <person name="Liao X."/>
            <person name="Peng D."/>
            <person name="Ji J."/>
            <person name="Jenkins J."/>
            <person name="Williams M."/>
            <person name="Shu S."/>
            <person name="Plott C."/>
            <person name="Barry K."/>
            <person name="Rajasekar S."/>
            <person name="Grimwood J."/>
            <person name="Han X."/>
            <person name="Sun S."/>
            <person name="Hou Z."/>
            <person name="He W."/>
            <person name="Dai G."/>
            <person name="Sun C."/>
            <person name="Schmutz J."/>
            <person name="Leebens-Mack J.H."/>
            <person name="Li F.W."/>
            <person name="Wang L."/>
        </authorList>
    </citation>
    <scope>NUCLEOTIDE SEQUENCE [LARGE SCALE GENOMIC DNA]</scope>
    <source>
        <strain evidence="2">cv. PW_Plant_1</strain>
    </source>
</reference>
<evidence type="ECO:0000313" key="2">
    <source>
        <dbReference type="Proteomes" id="UP001162992"/>
    </source>
</evidence>
<comment type="caution">
    <text evidence="1">The sequence shown here is derived from an EMBL/GenBank/DDBJ whole genome shotgun (WGS) entry which is preliminary data.</text>
</comment>
<sequence length="201" mass="21714">MHRTRCQHACRLASGVAKYKADACSPSLASSYWQGFIVQDSLILLKIGRQARKMSDRSWDRQVGKVMPDQAEDMMNKMQERGPTFARKALGLITLLTAGTTLLVVGGLTLAGTVIGGLILLAIATPVLIFFSPVLIPIGITLALGTAALVATGAFLLAVCAAVSWLYKYFKGRRPPGADQLEFARHRAQDAGSRAKDRIQE</sequence>
<accession>A0ACC2CJW1</accession>